<evidence type="ECO:0000313" key="7">
    <source>
        <dbReference type="Proteomes" id="UP001283361"/>
    </source>
</evidence>
<dbReference type="Pfam" id="PF00079">
    <property type="entry name" value="Serpin"/>
    <property type="match status" value="1"/>
</dbReference>
<organism evidence="6 7">
    <name type="scientific">Elysia crispata</name>
    <name type="common">lettuce slug</name>
    <dbReference type="NCBI Taxonomy" id="231223"/>
    <lineage>
        <taxon>Eukaryota</taxon>
        <taxon>Metazoa</taxon>
        <taxon>Spiralia</taxon>
        <taxon>Lophotrochozoa</taxon>
        <taxon>Mollusca</taxon>
        <taxon>Gastropoda</taxon>
        <taxon>Heterobranchia</taxon>
        <taxon>Euthyneura</taxon>
        <taxon>Panpulmonata</taxon>
        <taxon>Sacoglossa</taxon>
        <taxon>Placobranchoidea</taxon>
        <taxon>Plakobranchidae</taxon>
        <taxon>Elysia</taxon>
    </lineage>
</organism>
<dbReference type="InterPro" id="IPR023795">
    <property type="entry name" value="Serpin_CS"/>
</dbReference>
<dbReference type="CDD" id="cd00172">
    <property type="entry name" value="serpin"/>
    <property type="match status" value="1"/>
</dbReference>
<feature type="chain" id="PRO_5042250943" description="Serpin domain-containing protein" evidence="4">
    <location>
        <begin position="25"/>
        <end position="518"/>
    </location>
</feature>
<sequence>MASWKLSAALLLCILVVLIAQADSQRPGRRNRNRQRNRNRNQVATSGSDGDGGDGQGVSNNGRPWRRWRGNTDNANNSGAGTGQRRGNGGRRRGRQQGGGQGRRRGNNGRRGGRRGGRGGRGGRSGRGGARTVDPVLLVNGLSNSTGAFSWDLYRRMASSNTDNFVFSPLSVYAAMGMLLLGSQGRTKTQLISGLNVSSPIHSGFSHYNLSLARDEDSVGPRFSIANKLYHKQDFSYLPRYQRKVRRFYKSEIEEFQEEFPEEAVNDWVEEQTEGMIPDFLEDGSITEDTILMLVNAIYFQANWSAPFEASMTSLRPFMVNNSITVQVETMAKTGYFRKMHHPSLLATSLEMPYTGGRFSLFILLPDEGVALSSLETVLDAQVLNTTLSMTVPQSNIYLEIPKFSLDTEEDMKERLQELGINSIFNASSCRLRRMTTARNVAVSEVKHRAVMQVDEKGTTAAAATSIGIVLTSAGFAPTEFKVNRPFLFVLRDKEHNINLFMGRYVNPQGDNIDEYIE</sequence>
<feature type="compositionally biased region" description="Basic residues" evidence="3">
    <location>
        <begin position="102"/>
        <end position="118"/>
    </location>
</feature>
<dbReference type="InterPro" id="IPR042185">
    <property type="entry name" value="Serpin_sf_2"/>
</dbReference>
<feature type="signal peptide" evidence="4">
    <location>
        <begin position="1"/>
        <end position="24"/>
    </location>
</feature>
<feature type="compositionally biased region" description="Gly residues" evidence="3">
    <location>
        <begin position="119"/>
        <end position="129"/>
    </location>
</feature>
<dbReference type="InterPro" id="IPR000215">
    <property type="entry name" value="Serpin_fam"/>
</dbReference>
<evidence type="ECO:0000256" key="1">
    <source>
        <dbReference type="ARBA" id="ARBA00009500"/>
    </source>
</evidence>
<evidence type="ECO:0000313" key="6">
    <source>
        <dbReference type="EMBL" id="KAK3777225.1"/>
    </source>
</evidence>
<gene>
    <name evidence="6" type="ORF">RRG08_047845</name>
</gene>
<accession>A0AAE1DP93</accession>
<keyword evidence="4" id="KW-0732">Signal</keyword>
<dbReference type="InterPro" id="IPR023796">
    <property type="entry name" value="Serpin_dom"/>
</dbReference>
<dbReference type="EMBL" id="JAWDGP010003107">
    <property type="protein sequence ID" value="KAK3777225.1"/>
    <property type="molecule type" value="Genomic_DNA"/>
</dbReference>
<comment type="caution">
    <text evidence="6">The sequence shown here is derived from an EMBL/GenBank/DDBJ whole genome shotgun (WGS) entry which is preliminary data.</text>
</comment>
<dbReference type="Gene3D" id="2.30.39.10">
    <property type="entry name" value="Alpha-1-antitrypsin, domain 1"/>
    <property type="match status" value="1"/>
</dbReference>
<dbReference type="PROSITE" id="PS00284">
    <property type="entry name" value="SERPIN"/>
    <property type="match status" value="1"/>
</dbReference>
<feature type="domain" description="Serpin" evidence="5">
    <location>
        <begin position="151"/>
        <end position="508"/>
    </location>
</feature>
<dbReference type="InterPro" id="IPR036186">
    <property type="entry name" value="Serpin_sf"/>
</dbReference>
<feature type="region of interest" description="Disordered" evidence="3">
    <location>
        <begin position="24"/>
        <end position="132"/>
    </location>
</feature>
<feature type="compositionally biased region" description="Basic residues" evidence="3">
    <location>
        <begin position="27"/>
        <end position="39"/>
    </location>
</feature>
<dbReference type="Gene3D" id="3.30.497.10">
    <property type="entry name" value="Antithrombin, subunit I, domain 2"/>
    <property type="match status" value="1"/>
</dbReference>
<dbReference type="SUPFAM" id="SSF56574">
    <property type="entry name" value="Serpins"/>
    <property type="match status" value="1"/>
</dbReference>
<dbReference type="PANTHER" id="PTHR11461">
    <property type="entry name" value="SERINE PROTEASE INHIBITOR, SERPIN"/>
    <property type="match status" value="1"/>
</dbReference>
<comment type="similarity">
    <text evidence="1 2">Belongs to the serpin family.</text>
</comment>
<evidence type="ECO:0000256" key="3">
    <source>
        <dbReference type="SAM" id="MobiDB-lite"/>
    </source>
</evidence>
<dbReference type="GO" id="GO:0004867">
    <property type="term" value="F:serine-type endopeptidase inhibitor activity"/>
    <property type="evidence" value="ECO:0007669"/>
    <property type="project" value="InterPro"/>
</dbReference>
<reference evidence="6" key="1">
    <citation type="journal article" date="2023" name="G3 (Bethesda)">
        <title>A reference genome for the long-term kleptoplast-retaining sea slug Elysia crispata morphotype clarki.</title>
        <authorList>
            <person name="Eastman K.E."/>
            <person name="Pendleton A.L."/>
            <person name="Shaikh M.A."/>
            <person name="Suttiyut T."/>
            <person name="Ogas R."/>
            <person name="Tomko P."/>
            <person name="Gavelis G."/>
            <person name="Widhalm J.R."/>
            <person name="Wisecaver J.H."/>
        </authorList>
    </citation>
    <scope>NUCLEOTIDE SEQUENCE</scope>
    <source>
        <strain evidence="6">ECLA1</strain>
    </source>
</reference>
<dbReference type="AlphaFoldDB" id="A0AAE1DP93"/>
<keyword evidence="7" id="KW-1185">Reference proteome</keyword>
<dbReference type="SMART" id="SM00093">
    <property type="entry name" value="SERPIN"/>
    <property type="match status" value="1"/>
</dbReference>
<dbReference type="InterPro" id="IPR042178">
    <property type="entry name" value="Serpin_sf_1"/>
</dbReference>
<dbReference type="PANTHER" id="PTHR11461:SF211">
    <property type="entry name" value="GH10112P-RELATED"/>
    <property type="match status" value="1"/>
</dbReference>
<evidence type="ECO:0000259" key="5">
    <source>
        <dbReference type="SMART" id="SM00093"/>
    </source>
</evidence>
<evidence type="ECO:0000256" key="4">
    <source>
        <dbReference type="SAM" id="SignalP"/>
    </source>
</evidence>
<dbReference type="GO" id="GO:0005615">
    <property type="term" value="C:extracellular space"/>
    <property type="evidence" value="ECO:0007669"/>
    <property type="project" value="InterPro"/>
</dbReference>
<dbReference type="Proteomes" id="UP001283361">
    <property type="component" value="Unassembled WGS sequence"/>
</dbReference>
<proteinExistence type="inferred from homology"/>
<name>A0AAE1DP93_9GAST</name>
<protein>
    <recommendedName>
        <fullName evidence="5">Serpin domain-containing protein</fullName>
    </recommendedName>
</protein>
<evidence type="ECO:0000256" key="2">
    <source>
        <dbReference type="RuleBase" id="RU000411"/>
    </source>
</evidence>